<feature type="compositionally biased region" description="Polar residues" evidence="1">
    <location>
        <begin position="618"/>
        <end position="627"/>
    </location>
</feature>
<feature type="compositionally biased region" description="Basic and acidic residues" evidence="1">
    <location>
        <begin position="487"/>
        <end position="518"/>
    </location>
</feature>
<feature type="compositionally biased region" description="Low complexity" evidence="1">
    <location>
        <begin position="165"/>
        <end position="196"/>
    </location>
</feature>
<dbReference type="STRING" id="1160509.A0A3N4I2C4"/>
<dbReference type="AlphaFoldDB" id="A0A3N4I2C4"/>
<protein>
    <submittedName>
        <fullName evidence="2">Uncharacterized protein</fullName>
    </submittedName>
</protein>
<feature type="region of interest" description="Disordered" evidence="1">
    <location>
        <begin position="650"/>
        <end position="683"/>
    </location>
</feature>
<name>A0A3N4I2C4_ASCIM</name>
<sequence>MPPTKPPPLVPSGTPSAPPTPGPPPPRRPQPSRPKVIIPSSTASPGKATISNPRRPDYASSYVSPYRQQPTSRAPSRSGTPTAQSPKVSSMVSKFNQTRDERAPSPQNPLGVGRRRAPTASTGTARRQPELKRPTGLRSSSAMGSYDPAAKDRDARQKQLGVGKSPRPSSSRPPSAMSNRPPSRTSRPPSRQQQTSGRRNFSGPPTTTIASHKRSHSSCEATSPPMHQLPATPAKSAFLATPQGHRRSRSDLGGLRIETDVGGALRADSRTDEVYKMTTAKGKAPASSHNSRQTHPRPPPTTRTAASLAVVVDQSKIPSPKKSPALRSTRGTRLPTPKSVKKPVDFEARRLTIQEKFRKEMDSASAPGGFRKQVHESQEGQGMFVRTNARKSMKAAVVESADPMTPYYGPGEGPDGHDEPVPEVPRGYEEMVTEFEDVGFTEAETGDEGDVFGEEGDTVTERMKRAMDAAVKAELDRALRGVDEGVVEEEVRMRRERREREDQQQRREERELERLHTEDEGDGGVVERPNLEYQQRQMQQMQPVRYEEDVRFDTRLAHEMGHDTRHAPDELRITIEQETEDERDNERRIDEQWTPRPEMEERNSSIFEWKVDASSYISSAGDQTPITPMSAIPLPRIEDSRPSGLAAITVSDMSTPATRTSILPQRGGPSQQQQQPPAQGGFGTPLLEITKMLRPDSIATEWSDFEPTPAPTPFTRTPGRQYKDWAHDTSTSPPLPSLPTQFTTTGQPPEPLTPDDGCGTFMSTRTDTTRRVISAIIGEYGDSPIYSRGSIADDETERDFSETDAEETEIELTRASMLSFSSPA</sequence>
<feature type="compositionally biased region" description="Low complexity" evidence="1">
    <location>
        <begin position="664"/>
        <end position="679"/>
    </location>
</feature>
<gene>
    <name evidence="2" type="ORF">BJ508DRAFT_363586</name>
</gene>
<feature type="region of interest" description="Disordered" evidence="1">
    <location>
        <begin position="724"/>
        <end position="757"/>
    </location>
</feature>
<feature type="compositionally biased region" description="Polar residues" evidence="1">
    <location>
        <begin position="39"/>
        <end position="52"/>
    </location>
</feature>
<feature type="region of interest" description="Disordered" evidence="1">
    <location>
        <begin position="487"/>
        <end position="528"/>
    </location>
</feature>
<feature type="non-terminal residue" evidence="2">
    <location>
        <position position="824"/>
    </location>
</feature>
<proteinExistence type="predicted"/>
<feature type="compositionally biased region" description="Basic and acidic residues" evidence="1">
    <location>
        <begin position="559"/>
        <end position="575"/>
    </location>
</feature>
<evidence type="ECO:0000313" key="2">
    <source>
        <dbReference type="EMBL" id="RPA78818.1"/>
    </source>
</evidence>
<reference evidence="2 3" key="1">
    <citation type="journal article" date="2018" name="Nat. Ecol. Evol.">
        <title>Pezizomycetes genomes reveal the molecular basis of ectomycorrhizal truffle lifestyle.</title>
        <authorList>
            <person name="Murat C."/>
            <person name="Payen T."/>
            <person name="Noel B."/>
            <person name="Kuo A."/>
            <person name="Morin E."/>
            <person name="Chen J."/>
            <person name="Kohler A."/>
            <person name="Krizsan K."/>
            <person name="Balestrini R."/>
            <person name="Da Silva C."/>
            <person name="Montanini B."/>
            <person name="Hainaut M."/>
            <person name="Levati E."/>
            <person name="Barry K.W."/>
            <person name="Belfiori B."/>
            <person name="Cichocki N."/>
            <person name="Clum A."/>
            <person name="Dockter R.B."/>
            <person name="Fauchery L."/>
            <person name="Guy J."/>
            <person name="Iotti M."/>
            <person name="Le Tacon F."/>
            <person name="Lindquist E.A."/>
            <person name="Lipzen A."/>
            <person name="Malagnac F."/>
            <person name="Mello A."/>
            <person name="Molinier V."/>
            <person name="Miyauchi S."/>
            <person name="Poulain J."/>
            <person name="Riccioni C."/>
            <person name="Rubini A."/>
            <person name="Sitrit Y."/>
            <person name="Splivallo R."/>
            <person name="Traeger S."/>
            <person name="Wang M."/>
            <person name="Zifcakova L."/>
            <person name="Wipf D."/>
            <person name="Zambonelli A."/>
            <person name="Paolocci F."/>
            <person name="Nowrousian M."/>
            <person name="Ottonello S."/>
            <person name="Baldrian P."/>
            <person name="Spatafora J.W."/>
            <person name="Henrissat B."/>
            <person name="Nagy L.G."/>
            <person name="Aury J.M."/>
            <person name="Wincker P."/>
            <person name="Grigoriev I.V."/>
            <person name="Bonfante P."/>
            <person name="Martin F.M."/>
        </authorList>
    </citation>
    <scope>NUCLEOTIDE SEQUENCE [LARGE SCALE GENOMIC DNA]</scope>
    <source>
        <strain evidence="2 3">RN42</strain>
    </source>
</reference>
<feature type="region of interest" description="Disordered" evidence="1">
    <location>
        <begin position="1"/>
        <end position="424"/>
    </location>
</feature>
<feature type="compositionally biased region" description="Basic and acidic residues" evidence="1">
    <location>
        <begin position="342"/>
        <end position="362"/>
    </location>
</feature>
<feature type="compositionally biased region" description="Pro residues" evidence="1">
    <location>
        <begin position="1"/>
        <end position="32"/>
    </location>
</feature>
<keyword evidence="3" id="KW-1185">Reference proteome</keyword>
<feature type="compositionally biased region" description="Basic and acidic residues" evidence="1">
    <location>
        <begin position="584"/>
        <end position="603"/>
    </location>
</feature>
<evidence type="ECO:0000313" key="3">
    <source>
        <dbReference type="Proteomes" id="UP000275078"/>
    </source>
</evidence>
<feature type="region of interest" description="Disordered" evidence="1">
    <location>
        <begin position="783"/>
        <end position="824"/>
    </location>
</feature>
<feature type="compositionally biased region" description="Polar residues" evidence="1">
    <location>
        <begin position="61"/>
        <end position="96"/>
    </location>
</feature>
<feature type="compositionally biased region" description="Acidic residues" evidence="1">
    <location>
        <begin position="792"/>
        <end position="810"/>
    </location>
</feature>
<feature type="compositionally biased region" description="Polar residues" evidence="1">
    <location>
        <begin position="197"/>
        <end position="210"/>
    </location>
</feature>
<accession>A0A3N4I2C4</accession>
<dbReference type="EMBL" id="ML119706">
    <property type="protein sequence ID" value="RPA78818.1"/>
    <property type="molecule type" value="Genomic_DNA"/>
</dbReference>
<evidence type="ECO:0000256" key="1">
    <source>
        <dbReference type="SAM" id="MobiDB-lite"/>
    </source>
</evidence>
<feature type="region of interest" description="Disordered" evidence="1">
    <location>
        <begin position="618"/>
        <end position="638"/>
    </location>
</feature>
<organism evidence="2 3">
    <name type="scientific">Ascobolus immersus RN42</name>
    <dbReference type="NCBI Taxonomy" id="1160509"/>
    <lineage>
        <taxon>Eukaryota</taxon>
        <taxon>Fungi</taxon>
        <taxon>Dikarya</taxon>
        <taxon>Ascomycota</taxon>
        <taxon>Pezizomycotina</taxon>
        <taxon>Pezizomycetes</taxon>
        <taxon>Pezizales</taxon>
        <taxon>Ascobolaceae</taxon>
        <taxon>Ascobolus</taxon>
    </lineage>
</organism>
<feature type="compositionally biased region" description="Polar residues" evidence="1">
    <location>
        <begin position="651"/>
        <end position="663"/>
    </location>
</feature>
<feature type="region of interest" description="Disordered" evidence="1">
    <location>
        <begin position="559"/>
        <end position="604"/>
    </location>
</feature>
<dbReference type="Proteomes" id="UP000275078">
    <property type="component" value="Unassembled WGS sequence"/>
</dbReference>